<organism evidence="2 3">
    <name type="scientific">Adineta steineri</name>
    <dbReference type="NCBI Taxonomy" id="433720"/>
    <lineage>
        <taxon>Eukaryota</taxon>
        <taxon>Metazoa</taxon>
        <taxon>Spiralia</taxon>
        <taxon>Gnathifera</taxon>
        <taxon>Rotifera</taxon>
        <taxon>Eurotatoria</taxon>
        <taxon>Bdelloidea</taxon>
        <taxon>Adinetida</taxon>
        <taxon>Adinetidae</taxon>
        <taxon>Adineta</taxon>
    </lineage>
</organism>
<evidence type="ECO:0000313" key="2">
    <source>
        <dbReference type="EMBL" id="CAF3565633.1"/>
    </source>
</evidence>
<proteinExistence type="predicted"/>
<dbReference type="Proteomes" id="UP000663844">
    <property type="component" value="Unassembled WGS sequence"/>
</dbReference>
<evidence type="ECO:0000313" key="3">
    <source>
        <dbReference type="Proteomes" id="UP000663844"/>
    </source>
</evidence>
<protein>
    <submittedName>
        <fullName evidence="2">Uncharacterized protein</fullName>
    </submittedName>
</protein>
<accession>A0A818L4D8</accession>
<evidence type="ECO:0000256" key="1">
    <source>
        <dbReference type="SAM" id="SignalP"/>
    </source>
</evidence>
<dbReference type="EMBL" id="CAJOAZ010000179">
    <property type="protein sequence ID" value="CAF3565633.1"/>
    <property type="molecule type" value="Genomic_DNA"/>
</dbReference>
<comment type="caution">
    <text evidence="2">The sequence shown here is derived from an EMBL/GenBank/DDBJ whole genome shotgun (WGS) entry which is preliminary data.</text>
</comment>
<dbReference type="AlphaFoldDB" id="A0A818L4D8"/>
<keyword evidence="1" id="KW-0732">Signal</keyword>
<feature type="chain" id="PRO_5032308174" evidence="1">
    <location>
        <begin position="16"/>
        <end position="416"/>
    </location>
</feature>
<sequence>MMLLRIFFIFAVVHGQLSVNELFSFNSKYTLTGNCNDFKYTFNNLRLYSNNYNQLIFNCTSSSLILQNQEHASSLICPNDENHSQNFRIHFQQLSQTSIQVNQLRLHGIELCSLDDLIRNVYHEYAYYRSRSALLINLDTHNNNKQEQQHLAIATNGEMTFILFLLSSEYNATLIENEIKLILPNENIFKFNQSLVNIWRIDQGYIRYPITLENSFVYQLSKSEFTLFNNETFFVYGTQISFPRRYRVLIDGILATCKYDYILQCTFPILSSNVYDTHEPLLNIVYNGYSMFNTTLKLIPRTRLHQIPTNHSLTDIETFEVRIAANLCIDASLKSLFTFIIHLWKEDVNGTARYEKFDKNNMLLIPCNATAKIGQKINEHVNSISIDDIISMDVDLIHEWYDHRNCGTEQTRISFI</sequence>
<reference evidence="2" key="1">
    <citation type="submission" date="2021-02" db="EMBL/GenBank/DDBJ databases">
        <authorList>
            <person name="Nowell W R."/>
        </authorList>
    </citation>
    <scope>NUCLEOTIDE SEQUENCE</scope>
</reference>
<feature type="signal peptide" evidence="1">
    <location>
        <begin position="1"/>
        <end position="15"/>
    </location>
</feature>
<name>A0A818L4D8_9BILA</name>
<gene>
    <name evidence="2" type="ORF">OXD698_LOCUS4640</name>
</gene>